<sequence length="59" mass="7337">MNVIVHSWATDIHFYDTWGDRFKFFFFSCEGIKYLQHFEFLSFIFIYSNNIIIRTFLLR</sequence>
<evidence type="ECO:0000256" key="1">
    <source>
        <dbReference type="SAM" id="Phobius"/>
    </source>
</evidence>
<feature type="transmembrane region" description="Helical" evidence="1">
    <location>
        <begin position="40"/>
        <end position="57"/>
    </location>
</feature>
<dbReference type="EMBL" id="AYYV01000079">
    <property type="protein sequence ID" value="KRM49909.1"/>
    <property type="molecule type" value="Genomic_DNA"/>
</dbReference>
<gene>
    <name evidence="2" type="ORF">FC95_GL000045</name>
</gene>
<accession>A0A8E1RH59</accession>
<keyword evidence="1" id="KW-0812">Transmembrane</keyword>
<evidence type="ECO:0000313" key="3">
    <source>
        <dbReference type="Proteomes" id="UP000051164"/>
    </source>
</evidence>
<reference evidence="2 3" key="1">
    <citation type="journal article" date="2015" name="Genome Announc.">
        <title>Expanding the biotechnology potential of lactobacilli through comparative genomics of 213 strains and associated genera.</title>
        <authorList>
            <person name="Sun Z."/>
            <person name="Harris H.M."/>
            <person name="McCann A."/>
            <person name="Guo C."/>
            <person name="Argimon S."/>
            <person name="Zhang W."/>
            <person name="Yang X."/>
            <person name="Jeffery I.B."/>
            <person name="Cooney J.C."/>
            <person name="Kagawa T.F."/>
            <person name="Liu W."/>
            <person name="Song Y."/>
            <person name="Salvetti E."/>
            <person name="Wrobel A."/>
            <person name="Rasinkangas P."/>
            <person name="Parkhill J."/>
            <person name="Rea M.C."/>
            <person name="O'Sullivan O."/>
            <person name="Ritari J."/>
            <person name="Douillard F.P."/>
            <person name="Paul Ross R."/>
            <person name="Yang R."/>
            <person name="Briner A.E."/>
            <person name="Felis G.E."/>
            <person name="de Vos W.M."/>
            <person name="Barrangou R."/>
            <person name="Klaenhammer T.R."/>
            <person name="Caufield P.W."/>
            <person name="Cui Y."/>
            <person name="Zhang H."/>
            <person name="O'Toole P.W."/>
        </authorList>
    </citation>
    <scope>NUCLEOTIDE SEQUENCE [LARGE SCALE GENOMIC DNA]</scope>
    <source>
        <strain evidence="2 3">DSM 20587</strain>
    </source>
</reference>
<dbReference type="Proteomes" id="UP000051164">
    <property type="component" value="Unassembled WGS sequence"/>
</dbReference>
<keyword evidence="1" id="KW-0472">Membrane</keyword>
<organism evidence="2 3">
    <name type="scientific">Lentilactobacillus kefiri DSM 20587 = JCM 5818</name>
    <dbReference type="NCBI Taxonomy" id="1423764"/>
    <lineage>
        <taxon>Bacteria</taxon>
        <taxon>Bacillati</taxon>
        <taxon>Bacillota</taxon>
        <taxon>Bacilli</taxon>
        <taxon>Lactobacillales</taxon>
        <taxon>Lactobacillaceae</taxon>
        <taxon>Lentilactobacillus</taxon>
    </lineage>
</organism>
<proteinExistence type="predicted"/>
<name>A0A8E1RH59_LENKE</name>
<comment type="caution">
    <text evidence="2">The sequence shown here is derived from an EMBL/GenBank/DDBJ whole genome shotgun (WGS) entry which is preliminary data.</text>
</comment>
<keyword evidence="1" id="KW-1133">Transmembrane helix</keyword>
<protein>
    <submittedName>
        <fullName evidence="2">Uncharacterized protein</fullName>
    </submittedName>
</protein>
<dbReference type="AlphaFoldDB" id="A0A8E1RH59"/>
<evidence type="ECO:0000313" key="2">
    <source>
        <dbReference type="EMBL" id="KRM49909.1"/>
    </source>
</evidence>